<dbReference type="PROSITE" id="PS01131">
    <property type="entry name" value="RRNA_A_DIMETH"/>
    <property type="match status" value="1"/>
</dbReference>
<dbReference type="KEGG" id="rgl:CS053_03585"/>
<accession>A0A5B9DY91</accession>
<dbReference type="InterPro" id="IPR029063">
    <property type="entry name" value="SAM-dependent_MTases_sf"/>
</dbReference>
<dbReference type="Gene3D" id="3.40.50.150">
    <property type="entry name" value="Vaccinia Virus protein VP39"/>
    <property type="match status" value="1"/>
</dbReference>
<reference evidence="2 3" key="1">
    <citation type="submission" date="2019-08" db="EMBL/GenBank/DDBJ databases">
        <title>Complete genome sequence of Rhodanobacter glycinis strain T01E-68 isolated from tomato root.</title>
        <authorList>
            <person name="Weon H.-Y."/>
            <person name="Lee S.A."/>
        </authorList>
    </citation>
    <scope>NUCLEOTIDE SEQUENCE [LARGE SCALE GENOMIC DNA]</scope>
    <source>
        <strain evidence="2 3">T01E-68</strain>
    </source>
</reference>
<dbReference type="Proteomes" id="UP000321807">
    <property type="component" value="Chromosome"/>
</dbReference>
<keyword evidence="2" id="KW-0489">Methyltransferase</keyword>
<dbReference type="PANTHER" id="PTHR43861:SF6">
    <property type="entry name" value="METHYLTRANSFERASE TYPE 11"/>
    <property type="match status" value="1"/>
</dbReference>
<keyword evidence="1" id="KW-0949">S-adenosyl-L-methionine</keyword>
<protein>
    <submittedName>
        <fullName evidence="2">Class I SAM-dependent methyltransferase</fullName>
    </submittedName>
</protein>
<dbReference type="SUPFAM" id="SSF53335">
    <property type="entry name" value="S-adenosyl-L-methionine-dependent methyltransferases"/>
    <property type="match status" value="1"/>
</dbReference>
<dbReference type="InterPro" id="IPR020596">
    <property type="entry name" value="rRNA_Ade_Mease_Trfase_CS"/>
</dbReference>
<dbReference type="PANTHER" id="PTHR43861">
    <property type="entry name" value="TRANS-ACONITATE 2-METHYLTRANSFERASE-RELATED"/>
    <property type="match status" value="1"/>
</dbReference>
<organism evidence="2 3">
    <name type="scientific">Rhodanobacter glycinis</name>
    <dbReference type="NCBI Taxonomy" id="582702"/>
    <lineage>
        <taxon>Bacteria</taxon>
        <taxon>Pseudomonadati</taxon>
        <taxon>Pseudomonadota</taxon>
        <taxon>Gammaproteobacteria</taxon>
        <taxon>Lysobacterales</taxon>
        <taxon>Rhodanobacteraceae</taxon>
        <taxon>Rhodanobacter</taxon>
    </lineage>
</organism>
<evidence type="ECO:0000313" key="3">
    <source>
        <dbReference type="Proteomes" id="UP000321807"/>
    </source>
</evidence>
<dbReference type="AlphaFoldDB" id="A0A5B9DY91"/>
<dbReference type="EMBL" id="CP042807">
    <property type="protein sequence ID" value="QEE23695.1"/>
    <property type="molecule type" value="Genomic_DNA"/>
</dbReference>
<proteinExistence type="predicted"/>
<gene>
    <name evidence="2" type="ORF">CS053_03585</name>
</gene>
<dbReference type="Pfam" id="PF13489">
    <property type="entry name" value="Methyltransf_23"/>
    <property type="match status" value="1"/>
</dbReference>
<evidence type="ECO:0000313" key="2">
    <source>
        <dbReference type="EMBL" id="QEE23695.1"/>
    </source>
</evidence>
<dbReference type="CDD" id="cd02440">
    <property type="entry name" value="AdoMet_MTases"/>
    <property type="match status" value="1"/>
</dbReference>
<keyword evidence="2" id="KW-0808">Transferase</keyword>
<name>A0A5B9DY91_9GAMM</name>
<dbReference type="GO" id="GO:0000179">
    <property type="term" value="F:rRNA (adenine-N6,N6-)-dimethyltransferase activity"/>
    <property type="evidence" value="ECO:0007669"/>
    <property type="project" value="InterPro"/>
</dbReference>
<sequence length="286" mass="32133">MMSLSCVRFPRVFQPGWWVFQCWMYRSRSIPMNDETRISPYDYNFDPAGTSTAARLSRLVGVGRRVLELGCGYGVITRQLVAEQDCKVTGVERDVQSAESAKRWLDDLIIADLDEPSWLARAAAKFEVVVAADVIEHLRNPEALLRRLHGVLDRDGFLVLSVPNVGHAGVIAGLLCGRFDYTPTGILDETHLRFFTWNSLEAILNVAGFEVIHRETVDAPGSHEQFIESWIKLPAIIRTMLGSHPTANVFQYVLKARPSELPKKFFCNDGMLLSTWHDQATTLGAK</sequence>
<evidence type="ECO:0000256" key="1">
    <source>
        <dbReference type="ARBA" id="ARBA00022691"/>
    </source>
</evidence>